<dbReference type="InterPro" id="IPR020845">
    <property type="entry name" value="AMP-binding_CS"/>
</dbReference>
<name>A0A261XXK2_9FUNG</name>
<dbReference type="Gene3D" id="3.40.50.12780">
    <property type="entry name" value="N-terminal domain of ligase-like"/>
    <property type="match status" value="1"/>
</dbReference>
<feature type="domain" description="26S proteasome non-ATPase regulatory subunit 1/RPN2 N-terminal" evidence="8">
    <location>
        <begin position="1184"/>
        <end position="1490"/>
    </location>
</feature>
<gene>
    <name evidence="9" type="ORF">BZG36_03705</name>
</gene>
<feature type="non-terminal residue" evidence="9">
    <location>
        <position position="1858"/>
    </location>
</feature>
<feature type="compositionally biased region" description="Basic residues" evidence="6">
    <location>
        <begin position="1013"/>
        <end position="1025"/>
    </location>
</feature>
<dbReference type="Gene3D" id="2.120.10.80">
    <property type="entry name" value="Kelch-type beta propeller"/>
    <property type="match status" value="1"/>
</dbReference>
<dbReference type="Proteomes" id="UP000242875">
    <property type="component" value="Unassembled WGS sequence"/>
</dbReference>
<evidence type="ECO:0000256" key="4">
    <source>
        <dbReference type="ARBA" id="ARBA00022737"/>
    </source>
</evidence>
<dbReference type="GO" id="GO:0043161">
    <property type="term" value="P:proteasome-mediated ubiquitin-dependent protein catabolic process"/>
    <property type="evidence" value="ECO:0007669"/>
    <property type="project" value="TreeGrafter"/>
</dbReference>
<evidence type="ECO:0000259" key="7">
    <source>
        <dbReference type="Pfam" id="PF00501"/>
    </source>
</evidence>
<dbReference type="PANTHER" id="PTHR10943:SF2">
    <property type="entry name" value="26S PROTEASOME NON-ATPASE REGULATORY SUBUNIT 1"/>
    <property type="match status" value="1"/>
</dbReference>
<organism evidence="9 10">
    <name type="scientific">Bifiguratus adelaidae</name>
    <dbReference type="NCBI Taxonomy" id="1938954"/>
    <lineage>
        <taxon>Eukaryota</taxon>
        <taxon>Fungi</taxon>
        <taxon>Fungi incertae sedis</taxon>
        <taxon>Mucoromycota</taxon>
        <taxon>Mucoromycotina</taxon>
        <taxon>Endogonomycetes</taxon>
        <taxon>Endogonales</taxon>
        <taxon>Endogonales incertae sedis</taxon>
        <taxon>Bifiguratus</taxon>
    </lineage>
</organism>
<comment type="similarity">
    <text evidence="2">Belongs to the proteasome subunit S1 family.</text>
</comment>
<dbReference type="InterPro" id="IPR011989">
    <property type="entry name" value="ARM-like"/>
</dbReference>
<feature type="compositionally biased region" description="Polar residues" evidence="6">
    <location>
        <begin position="1067"/>
        <end position="1086"/>
    </location>
</feature>
<evidence type="ECO:0000256" key="6">
    <source>
        <dbReference type="SAM" id="MobiDB-lite"/>
    </source>
</evidence>
<comment type="caution">
    <text evidence="9">The sequence shown here is derived from an EMBL/GenBank/DDBJ whole genome shotgun (WGS) entry which is preliminary data.</text>
</comment>
<keyword evidence="10" id="KW-1185">Reference proteome</keyword>
<dbReference type="Pfam" id="PF21505">
    <property type="entry name" value="RPN2_N"/>
    <property type="match status" value="1"/>
</dbReference>
<dbReference type="InterPro" id="IPR048570">
    <property type="entry name" value="PSMD1_RPN2_N"/>
</dbReference>
<evidence type="ECO:0000313" key="9">
    <source>
        <dbReference type="EMBL" id="OZJ03048.1"/>
    </source>
</evidence>
<comment type="function">
    <text evidence="1">Acts as a regulatory subunit of the 26S proteasome which is involved in the ATP-dependent degradation of ubiquitinated proteins.</text>
</comment>
<dbReference type="InterPro" id="IPR015915">
    <property type="entry name" value="Kelch-typ_b-propeller"/>
</dbReference>
<dbReference type="Gene3D" id="1.25.10.10">
    <property type="entry name" value="Leucine-rich Repeat Variant"/>
    <property type="match status" value="1"/>
</dbReference>
<dbReference type="EMBL" id="MVBO01000108">
    <property type="protein sequence ID" value="OZJ03048.1"/>
    <property type="molecule type" value="Genomic_DNA"/>
</dbReference>
<dbReference type="Pfam" id="PF00501">
    <property type="entry name" value="AMP-binding"/>
    <property type="match status" value="1"/>
</dbReference>
<dbReference type="InterPro" id="IPR042099">
    <property type="entry name" value="ANL_N_sf"/>
</dbReference>
<dbReference type="GO" id="GO:0008540">
    <property type="term" value="C:proteasome regulatory particle, base subcomplex"/>
    <property type="evidence" value="ECO:0007669"/>
    <property type="project" value="TreeGrafter"/>
</dbReference>
<dbReference type="Pfam" id="PF13646">
    <property type="entry name" value="HEAT_2"/>
    <property type="match status" value="1"/>
</dbReference>
<feature type="domain" description="AMP-dependent synthetase/ligase" evidence="7">
    <location>
        <begin position="86"/>
        <end position="499"/>
    </location>
</feature>
<evidence type="ECO:0000313" key="10">
    <source>
        <dbReference type="Proteomes" id="UP000242875"/>
    </source>
</evidence>
<reference evidence="9 10" key="1">
    <citation type="journal article" date="2017" name="Mycologia">
        <title>Bifiguratus adelaidae, gen. et sp. nov., a new member of Mucoromycotina in endophytic and soil-dwelling habitats.</title>
        <authorList>
            <person name="Torres-Cruz T.J."/>
            <person name="Billingsley Tobias T.L."/>
            <person name="Almatruk M."/>
            <person name="Hesse C."/>
            <person name="Kuske C.R."/>
            <person name="Desiro A."/>
            <person name="Benucci G.M."/>
            <person name="Bonito G."/>
            <person name="Stajich J.E."/>
            <person name="Dunlap C."/>
            <person name="Arnold A.E."/>
            <person name="Porras-Alfaro A."/>
        </authorList>
    </citation>
    <scope>NUCLEOTIDE SEQUENCE [LARGE SCALE GENOMIC DNA]</scope>
    <source>
        <strain evidence="9 10">AZ0501</strain>
    </source>
</reference>
<dbReference type="SUPFAM" id="SSF48371">
    <property type="entry name" value="ARM repeat"/>
    <property type="match status" value="1"/>
</dbReference>
<evidence type="ECO:0000256" key="3">
    <source>
        <dbReference type="ARBA" id="ARBA00015684"/>
    </source>
</evidence>
<accession>A0A261XXK2</accession>
<dbReference type="InterPro" id="IPR000873">
    <property type="entry name" value="AMP-dep_synth/lig_dom"/>
</dbReference>
<evidence type="ECO:0000259" key="8">
    <source>
        <dbReference type="Pfam" id="PF21505"/>
    </source>
</evidence>
<proteinExistence type="inferred from homology"/>
<evidence type="ECO:0000256" key="1">
    <source>
        <dbReference type="ARBA" id="ARBA00002187"/>
    </source>
</evidence>
<evidence type="ECO:0000256" key="5">
    <source>
        <dbReference type="ARBA" id="ARBA00022942"/>
    </source>
</evidence>
<feature type="region of interest" description="Disordered" evidence="6">
    <location>
        <begin position="1012"/>
        <end position="1031"/>
    </location>
</feature>
<dbReference type="PANTHER" id="PTHR10943">
    <property type="entry name" value="26S PROTEASOME NON-ATPASE REGULATORY SUBUNIT"/>
    <property type="match status" value="1"/>
</dbReference>
<keyword evidence="5" id="KW-0647">Proteasome</keyword>
<dbReference type="PROSITE" id="PS00455">
    <property type="entry name" value="AMP_BINDING"/>
    <property type="match status" value="1"/>
</dbReference>
<protein>
    <recommendedName>
        <fullName evidence="3">26S proteasome regulatory subunit RPN2</fullName>
    </recommendedName>
</protein>
<dbReference type="InterPro" id="IPR002015">
    <property type="entry name" value="Proteasome/cyclosome_rpt"/>
</dbReference>
<evidence type="ECO:0000256" key="2">
    <source>
        <dbReference type="ARBA" id="ARBA00006308"/>
    </source>
</evidence>
<dbReference type="SUPFAM" id="SSF56801">
    <property type="entry name" value="Acetyl-CoA synthetase-like"/>
    <property type="match status" value="1"/>
</dbReference>
<dbReference type="GO" id="GO:0034515">
    <property type="term" value="C:proteasome storage granule"/>
    <property type="evidence" value="ECO:0007669"/>
    <property type="project" value="TreeGrafter"/>
</dbReference>
<dbReference type="Pfam" id="PF01851">
    <property type="entry name" value="PC_rep"/>
    <property type="match status" value="3"/>
</dbReference>
<sequence length="1858" mass="204559">MALSSSSSCSILVDKDPFVFRNTIARDGLVDSPLFPRLEKNERTIGAIWDYVTEKYPQRRVFGYRTIRNIHDINHEGKTWSKYELSDYRWINYAEAKQYTDGIAYQLQSWLGSADKALLFAKTSMDWMLFAISAMSSGITVATAYDSMPTEAVLHTLNETQAKVIYTDITLLDKVKDMCKQYKGTVKAVVYSGVPCEAKGVVEQFEGAELVHIDTLKESKNQPSTPVKAQSDDVAMIMYTSGSTGTPKGAQLTQGSIISVVSSAEMLISDFIGHGFGDIYVGYLPQAHVLEFMVEFTMVFMTVPIGYARVRTLMENVSGPGGQGEGKGDLQALRPTLMAGVPAIWERIRKGILHKVEAAGPVARWVFTTACDIKWRLLNMFGGESMFSRLLDRLVFSSVKQVTGGRLRYGLTGAAPISEETHKFVYSTLCTLLQGYGLTEVGGLGAITNPALGPQLGTMGSPSPSIDMRLVSVPDTSYSPETRTGELWIRGPSVMTGYYNQPDITAEALTEDRWFKTGDIARLNENGTISIVDRVKNLVKLAHGEYIALESLESKYRDNTQFKNLCIVAHNGKNSIMAVVEPKDPNMDPKELLASLQQTAKHHRMSKAETIQHVVAEGSDWMTNGYMTTSGKLKRKSIEQTHEKDIKDFYKTSSLALMHALWLALGLLTARGIAAPENIAGPNTVVFGGNVYSLGGNYTQENHQYFAASQAQDLSAVAWQNANETGAVQPYMNGIAFAGNNSIYIQDGISSAGNGVVTGQGVLLSYTPGANPAWKNAQLQTGSVYPRPRQYHTVVVNGDGSAAYMFGGAAQTSGPDVMPTQFYNDLWKIQFNGDGTYSWSQPMDTTYAPYLWRHTMNMVGDKIIILGGMSADTYKGELTTPMNAFSTALVFDITSYSRAYINTTTNTTTYTYINTMDVYNEDTFTWTLTFTAVPNPTATSAPQCSMSAFTTPVTEYPTGTPVPDNNVVLPGSANAAKIGAPIGTILFVALVAAAVFICYRRRQLYGSVFGRSGARKTTRSPRSRGKSSWLAAGSGALSGAASLFKRQRKSKTPYWIPATNLHDTELNRVSNNTDGYPFSTVQGQQKTPERAPRQNPTTATTYSGSTRVERRTRIWDGVRGSMTDNQRERERKKERAALLRAFCFVNVVVKDAVTWTLHGEEEQNELDKCKKTLDVVQRSNMALTSAGGVIALLQDPQPELKSYALQELNGLVSEFWAEIADFVSQIEILSEDPSFSESKLASLVASKVYYHLGEYDDSVQYALNAGDLFDINDHSEYVETIILKCIDKYIQLRIQQTEDEKVEIDSDLQDVVERMFKRCQEDGQYKQAIGIALEARRLDVVEQMINAGDSAALLSYVMEVSMTLVQNLEFRNKVLRLLVQLYENVKEPDYVAISQCLLHLNDFRACAQILRDLLNKQDDDSLLMAYQIAFDLEDSATQVFLQGVIADLQETFAPSGDDALNPDDKFVKIKSILSGDETIKLHVEFLYRNNHTDLLILKNTKNALESRNSVFHSAVTFANAFMNSGTTSDEFLRQNLEWLSRATNWSKFSATAGLGVIHKGQLSESLKLLQPYLPQEGVSGSPYSEGGALFALGLIHANHGDTVLDYIRKALSQTQTEVIQHGACLGLGVAGMATDNDEIYEQLKNVLFSDSAVASEAAGLAMGLVMLGTGSEKAIHEMLQYARETQHEKIIRGLAVGMALIMYGREEQADGIIEQLSEDKDAILRYGGIHALAMAYAGTGNNKAIRRLLHVAVSDVNDDVRRSAVIALGFILLRNHTQVPRVVQLLSESYNPHVRYGATLALGISCAGTGLMEAIELLEPMIKDPVDFVRQGALISLAMILAQQTDATNSKTGSIRKL</sequence>
<feature type="compositionally biased region" description="Polar residues" evidence="6">
    <location>
        <begin position="1094"/>
        <end position="1106"/>
    </location>
</feature>
<dbReference type="SUPFAM" id="SSF117281">
    <property type="entry name" value="Kelch motif"/>
    <property type="match status" value="1"/>
</dbReference>
<dbReference type="FunFam" id="1.25.10.10:FF:000017">
    <property type="entry name" value="26S proteasome non-ATPase regulatory subunit 1"/>
    <property type="match status" value="1"/>
</dbReference>
<feature type="region of interest" description="Disordered" evidence="6">
    <location>
        <begin position="1067"/>
        <end position="1106"/>
    </location>
</feature>
<keyword evidence="4" id="KW-0677">Repeat</keyword>
<dbReference type="InterPro" id="IPR016024">
    <property type="entry name" value="ARM-type_fold"/>
</dbReference>
<dbReference type="GO" id="GO:0005634">
    <property type="term" value="C:nucleus"/>
    <property type="evidence" value="ECO:0007669"/>
    <property type="project" value="TreeGrafter"/>
</dbReference>
<dbReference type="OrthoDB" id="261572at2759"/>